<accession>A0A9J6DC67</accession>
<keyword evidence="3" id="KW-1185">Reference proteome</keyword>
<reference evidence="2" key="2">
    <citation type="submission" date="2021-09" db="EMBL/GenBank/DDBJ databases">
        <authorList>
            <person name="Jia N."/>
            <person name="Wang J."/>
            <person name="Shi W."/>
            <person name="Du L."/>
            <person name="Sun Y."/>
            <person name="Zhan W."/>
            <person name="Jiang J."/>
            <person name="Wang Q."/>
            <person name="Zhang B."/>
            <person name="Ji P."/>
            <person name="Sakyi L.B."/>
            <person name="Cui X."/>
            <person name="Yuan T."/>
            <person name="Jiang B."/>
            <person name="Yang W."/>
            <person name="Lam T.T.-Y."/>
            <person name="Chang Q."/>
            <person name="Ding S."/>
            <person name="Wang X."/>
            <person name="Zhu J."/>
            <person name="Ruan X."/>
            <person name="Zhao L."/>
            <person name="Wei J."/>
            <person name="Que T."/>
            <person name="Du C."/>
            <person name="Cheng J."/>
            <person name="Dai P."/>
            <person name="Han X."/>
            <person name="Huang E."/>
            <person name="Gao Y."/>
            <person name="Liu J."/>
            <person name="Shao H."/>
            <person name="Ye R."/>
            <person name="Li L."/>
            <person name="Wei W."/>
            <person name="Wang X."/>
            <person name="Wang C."/>
            <person name="Huo Q."/>
            <person name="Li W."/>
            <person name="Guo W."/>
            <person name="Chen H."/>
            <person name="Chen S."/>
            <person name="Zhou L."/>
            <person name="Zhou L."/>
            <person name="Ni X."/>
            <person name="Tian J."/>
            <person name="Zhou Y."/>
            <person name="Sheng Y."/>
            <person name="Liu T."/>
            <person name="Pan Y."/>
            <person name="Xia L."/>
            <person name="Li J."/>
            <person name="Zhao F."/>
            <person name="Cao W."/>
        </authorList>
    </citation>
    <scope>NUCLEOTIDE SEQUENCE</scope>
    <source>
        <strain evidence="2">Rmic-2018</strain>
        <tissue evidence="2">Larvae</tissue>
    </source>
</reference>
<feature type="region of interest" description="Disordered" evidence="1">
    <location>
        <begin position="20"/>
        <end position="39"/>
    </location>
</feature>
<protein>
    <submittedName>
        <fullName evidence="2">Uncharacterized protein</fullName>
    </submittedName>
</protein>
<gene>
    <name evidence="2" type="ORF">HPB51_019387</name>
</gene>
<evidence type="ECO:0000313" key="3">
    <source>
        <dbReference type="Proteomes" id="UP000821866"/>
    </source>
</evidence>
<dbReference type="EMBL" id="JABSTU010000010">
    <property type="protein sequence ID" value="KAH8019414.1"/>
    <property type="molecule type" value="Genomic_DNA"/>
</dbReference>
<reference evidence="2" key="1">
    <citation type="journal article" date="2020" name="Cell">
        <title>Large-Scale Comparative Analyses of Tick Genomes Elucidate Their Genetic Diversity and Vector Capacities.</title>
        <authorList>
            <consortium name="Tick Genome and Microbiome Consortium (TIGMIC)"/>
            <person name="Jia N."/>
            <person name="Wang J."/>
            <person name="Shi W."/>
            <person name="Du L."/>
            <person name="Sun Y."/>
            <person name="Zhan W."/>
            <person name="Jiang J.F."/>
            <person name="Wang Q."/>
            <person name="Zhang B."/>
            <person name="Ji P."/>
            <person name="Bell-Sakyi L."/>
            <person name="Cui X.M."/>
            <person name="Yuan T.T."/>
            <person name="Jiang B.G."/>
            <person name="Yang W.F."/>
            <person name="Lam T.T."/>
            <person name="Chang Q.C."/>
            <person name="Ding S.J."/>
            <person name="Wang X.J."/>
            <person name="Zhu J.G."/>
            <person name="Ruan X.D."/>
            <person name="Zhao L."/>
            <person name="Wei J.T."/>
            <person name="Ye R.Z."/>
            <person name="Que T.C."/>
            <person name="Du C.H."/>
            <person name="Zhou Y.H."/>
            <person name="Cheng J.X."/>
            <person name="Dai P.F."/>
            <person name="Guo W.B."/>
            <person name="Han X.H."/>
            <person name="Huang E.J."/>
            <person name="Li L.F."/>
            <person name="Wei W."/>
            <person name="Gao Y.C."/>
            <person name="Liu J.Z."/>
            <person name="Shao H.Z."/>
            <person name="Wang X."/>
            <person name="Wang C.C."/>
            <person name="Yang T.C."/>
            <person name="Huo Q.B."/>
            <person name="Li W."/>
            <person name="Chen H.Y."/>
            <person name="Chen S.E."/>
            <person name="Zhou L.G."/>
            <person name="Ni X.B."/>
            <person name="Tian J.H."/>
            <person name="Sheng Y."/>
            <person name="Liu T."/>
            <person name="Pan Y.S."/>
            <person name="Xia L.Y."/>
            <person name="Li J."/>
            <person name="Zhao F."/>
            <person name="Cao W.C."/>
        </authorList>
    </citation>
    <scope>NUCLEOTIDE SEQUENCE</scope>
    <source>
        <strain evidence="2">Rmic-2018</strain>
    </source>
</reference>
<dbReference type="Proteomes" id="UP000821866">
    <property type="component" value="Chromosome 8"/>
</dbReference>
<feature type="compositionally biased region" description="Low complexity" evidence="1">
    <location>
        <begin position="20"/>
        <end position="30"/>
    </location>
</feature>
<name>A0A9J6DC67_RHIMP</name>
<evidence type="ECO:0000256" key="1">
    <source>
        <dbReference type="SAM" id="MobiDB-lite"/>
    </source>
</evidence>
<proteinExistence type="predicted"/>
<organism evidence="2 3">
    <name type="scientific">Rhipicephalus microplus</name>
    <name type="common">Cattle tick</name>
    <name type="synonym">Boophilus microplus</name>
    <dbReference type="NCBI Taxonomy" id="6941"/>
    <lineage>
        <taxon>Eukaryota</taxon>
        <taxon>Metazoa</taxon>
        <taxon>Ecdysozoa</taxon>
        <taxon>Arthropoda</taxon>
        <taxon>Chelicerata</taxon>
        <taxon>Arachnida</taxon>
        <taxon>Acari</taxon>
        <taxon>Parasitiformes</taxon>
        <taxon>Ixodida</taxon>
        <taxon>Ixodoidea</taxon>
        <taxon>Ixodidae</taxon>
        <taxon>Rhipicephalinae</taxon>
        <taxon>Rhipicephalus</taxon>
        <taxon>Boophilus</taxon>
    </lineage>
</organism>
<dbReference type="AlphaFoldDB" id="A0A9J6DC67"/>
<feature type="region of interest" description="Disordered" evidence="1">
    <location>
        <begin position="96"/>
        <end position="173"/>
    </location>
</feature>
<sequence>MQARRGGFHTASRAAPCISIAPGPAAAAGPNGSQTPWYRLGAPLSLEGAAPTSSSPGAAYRQRCEDRRRRARTAALRAACMQVRHVSAALLASASRLLSPPQAEPSSPDDDGQDHTRSSGLGQPLGPIPRGAVAGPTEPARSVPARRDPALASTRWDPAGSARLPHQPFGLPTRDSEANVEVIAKYFMLNHIS</sequence>
<feature type="region of interest" description="Disordered" evidence="1">
    <location>
        <begin position="46"/>
        <end position="65"/>
    </location>
</feature>
<comment type="caution">
    <text evidence="2">The sequence shown here is derived from an EMBL/GenBank/DDBJ whole genome shotgun (WGS) entry which is preliminary data.</text>
</comment>
<feature type="compositionally biased region" description="Low complexity" evidence="1">
    <location>
        <begin position="48"/>
        <end position="61"/>
    </location>
</feature>
<evidence type="ECO:0000313" key="2">
    <source>
        <dbReference type="EMBL" id="KAH8019414.1"/>
    </source>
</evidence>